<accession>A0A7C8IF26</accession>
<sequence length="182" mass="19158">MDYNGFWPSVQLSSVLFSGEVFDTPLAAGARKRNARVKVLGHIDADLTASHVPQDEYTTRINTLWLVVGGLIVGEVIVGGVIVGGVLIEALLSTTAIRHPLCLPRPSKSHFRFGDRLCLRTPARSANERPVRCVGTGGRDGRTGAGGSAGVGGGAGAGCSGFGLKIIRGSRLRVPMLTNRLR</sequence>
<proteinExistence type="predicted"/>
<gene>
    <name evidence="2" type="ORF">BDV95DRAFT_590378</name>
</gene>
<protein>
    <submittedName>
        <fullName evidence="2">Uncharacterized protein</fullName>
    </submittedName>
</protein>
<evidence type="ECO:0000256" key="1">
    <source>
        <dbReference type="SAM" id="Phobius"/>
    </source>
</evidence>
<keyword evidence="1" id="KW-0812">Transmembrane</keyword>
<feature type="transmembrane region" description="Helical" evidence="1">
    <location>
        <begin position="64"/>
        <end position="88"/>
    </location>
</feature>
<keyword evidence="1" id="KW-1133">Transmembrane helix</keyword>
<comment type="caution">
    <text evidence="2">The sequence shown here is derived from an EMBL/GenBank/DDBJ whole genome shotgun (WGS) entry which is preliminary data.</text>
</comment>
<evidence type="ECO:0000313" key="2">
    <source>
        <dbReference type="EMBL" id="KAF2876226.1"/>
    </source>
</evidence>
<organism evidence="2 3">
    <name type="scientific">Massariosphaeria phaeospora</name>
    <dbReference type="NCBI Taxonomy" id="100035"/>
    <lineage>
        <taxon>Eukaryota</taxon>
        <taxon>Fungi</taxon>
        <taxon>Dikarya</taxon>
        <taxon>Ascomycota</taxon>
        <taxon>Pezizomycotina</taxon>
        <taxon>Dothideomycetes</taxon>
        <taxon>Pleosporomycetidae</taxon>
        <taxon>Pleosporales</taxon>
        <taxon>Pleosporales incertae sedis</taxon>
        <taxon>Massariosphaeria</taxon>
    </lineage>
</organism>
<dbReference type="EMBL" id="JAADJZ010000003">
    <property type="protein sequence ID" value="KAF2876226.1"/>
    <property type="molecule type" value="Genomic_DNA"/>
</dbReference>
<reference evidence="2 3" key="1">
    <citation type="submission" date="2020-01" db="EMBL/GenBank/DDBJ databases">
        <authorList>
            <consortium name="DOE Joint Genome Institute"/>
            <person name="Haridas S."/>
            <person name="Albert R."/>
            <person name="Binder M."/>
            <person name="Bloem J."/>
            <person name="Labutti K."/>
            <person name="Salamov A."/>
            <person name="Andreopoulos B."/>
            <person name="Baker S.E."/>
            <person name="Barry K."/>
            <person name="Bills G."/>
            <person name="Bluhm B.H."/>
            <person name="Cannon C."/>
            <person name="Castanera R."/>
            <person name="Culley D.E."/>
            <person name="Daum C."/>
            <person name="Ezra D."/>
            <person name="Gonzalez J.B."/>
            <person name="Henrissat B."/>
            <person name="Kuo A."/>
            <person name="Liang C."/>
            <person name="Lipzen A."/>
            <person name="Lutzoni F."/>
            <person name="Magnuson J."/>
            <person name="Mondo S."/>
            <person name="Nolan M."/>
            <person name="Ohm R."/>
            <person name="Pangilinan J."/>
            <person name="Park H.-J.H."/>
            <person name="Ramirez L."/>
            <person name="Alfaro M."/>
            <person name="Sun H."/>
            <person name="Tritt A."/>
            <person name="Yoshinaga Y."/>
            <person name="Zwiers L.-H.L."/>
            <person name="Turgeon B.G."/>
            <person name="Goodwin S.B."/>
            <person name="Spatafora J.W."/>
            <person name="Crous P.W."/>
            <person name="Grigoriev I.V."/>
        </authorList>
    </citation>
    <scope>NUCLEOTIDE SEQUENCE [LARGE SCALE GENOMIC DNA]</scope>
    <source>
        <strain evidence="2 3">CBS 611.86</strain>
    </source>
</reference>
<keyword evidence="1" id="KW-0472">Membrane</keyword>
<name>A0A7C8IF26_9PLEO</name>
<dbReference type="Proteomes" id="UP000481861">
    <property type="component" value="Unassembled WGS sequence"/>
</dbReference>
<evidence type="ECO:0000313" key="3">
    <source>
        <dbReference type="Proteomes" id="UP000481861"/>
    </source>
</evidence>
<dbReference type="AlphaFoldDB" id="A0A7C8IF26"/>
<keyword evidence="3" id="KW-1185">Reference proteome</keyword>